<accession>A0A9P0KK95</accession>
<feature type="signal peptide" evidence="1">
    <location>
        <begin position="1"/>
        <end position="19"/>
    </location>
</feature>
<dbReference type="AlphaFoldDB" id="A0A9P0KK95"/>
<name>A0A9P0KK95_ACAOB</name>
<evidence type="ECO:0008006" key="4">
    <source>
        <dbReference type="Google" id="ProtNLM"/>
    </source>
</evidence>
<comment type="caution">
    <text evidence="2">The sequence shown here is derived from an EMBL/GenBank/DDBJ whole genome shotgun (WGS) entry which is preliminary data.</text>
</comment>
<evidence type="ECO:0000256" key="1">
    <source>
        <dbReference type="SAM" id="SignalP"/>
    </source>
</evidence>
<dbReference type="Proteomes" id="UP001152888">
    <property type="component" value="Unassembled WGS sequence"/>
</dbReference>
<gene>
    <name evidence="2" type="ORF">ACAOBT_LOCUS12527</name>
</gene>
<keyword evidence="1" id="KW-0732">Signal</keyword>
<evidence type="ECO:0000313" key="2">
    <source>
        <dbReference type="EMBL" id="CAH1977210.1"/>
    </source>
</evidence>
<keyword evidence="3" id="KW-1185">Reference proteome</keyword>
<reference evidence="2" key="1">
    <citation type="submission" date="2022-03" db="EMBL/GenBank/DDBJ databases">
        <authorList>
            <person name="Sayadi A."/>
        </authorList>
    </citation>
    <scope>NUCLEOTIDE SEQUENCE</scope>
</reference>
<evidence type="ECO:0000313" key="3">
    <source>
        <dbReference type="Proteomes" id="UP001152888"/>
    </source>
</evidence>
<feature type="chain" id="PRO_5040358630" description="Secreted protein" evidence="1">
    <location>
        <begin position="20"/>
        <end position="87"/>
    </location>
</feature>
<proteinExistence type="predicted"/>
<organism evidence="2 3">
    <name type="scientific">Acanthoscelides obtectus</name>
    <name type="common">Bean weevil</name>
    <name type="synonym">Bruchus obtectus</name>
    <dbReference type="NCBI Taxonomy" id="200917"/>
    <lineage>
        <taxon>Eukaryota</taxon>
        <taxon>Metazoa</taxon>
        <taxon>Ecdysozoa</taxon>
        <taxon>Arthropoda</taxon>
        <taxon>Hexapoda</taxon>
        <taxon>Insecta</taxon>
        <taxon>Pterygota</taxon>
        <taxon>Neoptera</taxon>
        <taxon>Endopterygota</taxon>
        <taxon>Coleoptera</taxon>
        <taxon>Polyphaga</taxon>
        <taxon>Cucujiformia</taxon>
        <taxon>Chrysomeloidea</taxon>
        <taxon>Chrysomelidae</taxon>
        <taxon>Bruchinae</taxon>
        <taxon>Bruchini</taxon>
        <taxon>Acanthoscelides</taxon>
    </lineage>
</organism>
<protein>
    <recommendedName>
        <fullName evidence="4">Secreted protein</fullName>
    </recommendedName>
</protein>
<dbReference type="EMBL" id="CAKOFQ010006855">
    <property type="protein sequence ID" value="CAH1977210.1"/>
    <property type="molecule type" value="Genomic_DNA"/>
</dbReference>
<sequence length="87" mass="10042">MAHFAPFDIFLVLRAGSSAESCLTYSISWNAAAKHDSSHLTSVKSFCLDLKENLRFPRVKLRSYAVLHYRWHISKANYFQDFSTNLI</sequence>